<evidence type="ECO:0000313" key="1">
    <source>
        <dbReference type="EMBL" id="KPL57964.1"/>
    </source>
</evidence>
<dbReference type="OrthoDB" id="2887637at2"/>
<evidence type="ECO:0008006" key="3">
    <source>
        <dbReference type="Google" id="ProtNLM"/>
    </source>
</evidence>
<accession>A0A0P6VYH8</accession>
<reference evidence="1 2" key="1">
    <citation type="submission" date="2015-08" db="EMBL/GenBank/DDBJ databases">
        <title>Draft Genome Sequence of Bacillus vietnamensis UCD-SED5.</title>
        <authorList>
            <person name="Lee R.D."/>
            <person name="Jospin G."/>
            <person name="Lang J.M."/>
            <person name="Coil D.A."/>
            <person name="Eisen J.A."/>
        </authorList>
    </citation>
    <scope>NUCLEOTIDE SEQUENCE [LARGE SCALE GENOMIC DNA]</scope>
    <source>
        <strain evidence="1 2">UCD-SED5</strain>
    </source>
</reference>
<sequence length="75" mass="8525">MKYDKGADEASTYEILFMDNDQITSLKVELPITTYDDGDKSIEFISGKGEVLEVCEDGQWEEFNGSLQELMKKAH</sequence>
<proteinExistence type="predicted"/>
<protein>
    <recommendedName>
        <fullName evidence="3">DUF1292 domain-containing protein</fullName>
    </recommendedName>
</protein>
<dbReference type="Proteomes" id="UP000050398">
    <property type="component" value="Unassembled WGS sequence"/>
</dbReference>
<dbReference type="EMBL" id="LIXZ01000022">
    <property type="protein sequence ID" value="KPL57964.1"/>
    <property type="molecule type" value="Genomic_DNA"/>
</dbReference>
<dbReference type="PATRIC" id="fig|218284.4.peg.2398"/>
<organism evidence="1 2">
    <name type="scientific">Rossellomorea vietnamensis</name>
    <dbReference type="NCBI Taxonomy" id="218284"/>
    <lineage>
        <taxon>Bacteria</taxon>
        <taxon>Bacillati</taxon>
        <taxon>Bacillota</taxon>
        <taxon>Bacilli</taxon>
        <taxon>Bacillales</taxon>
        <taxon>Bacillaceae</taxon>
        <taxon>Rossellomorea</taxon>
    </lineage>
</organism>
<gene>
    <name evidence="1" type="ORF">AM506_19275</name>
</gene>
<comment type="caution">
    <text evidence="1">The sequence shown here is derived from an EMBL/GenBank/DDBJ whole genome shotgun (WGS) entry which is preliminary data.</text>
</comment>
<dbReference type="RefSeq" id="WP_060674413.1">
    <property type="nucleotide sequence ID" value="NZ_LIXZ01000022.1"/>
</dbReference>
<name>A0A0P6VYH8_9BACI</name>
<evidence type="ECO:0000313" key="2">
    <source>
        <dbReference type="Proteomes" id="UP000050398"/>
    </source>
</evidence>
<dbReference type="AlphaFoldDB" id="A0A0P6VYH8"/>